<feature type="domain" description="RIC1 C-terminal alpha solenoid region" evidence="5">
    <location>
        <begin position="78"/>
        <end position="244"/>
    </location>
</feature>
<dbReference type="GO" id="GO:0034066">
    <property type="term" value="C:Ric1-Rgp1 guanyl-nucleotide exchange factor complex"/>
    <property type="evidence" value="ECO:0007669"/>
    <property type="project" value="InterPro"/>
</dbReference>
<dbReference type="InterPro" id="IPR040096">
    <property type="entry name" value="Ric1"/>
</dbReference>
<dbReference type="GO" id="GO:0042147">
    <property type="term" value="P:retrograde transport, endosome to Golgi"/>
    <property type="evidence" value="ECO:0007669"/>
    <property type="project" value="TreeGrafter"/>
</dbReference>
<evidence type="ECO:0000259" key="5">
    <source>
        <dbReference type="Pfam" id="PF07064"/>
    </source>
</evidence>
<gene>
    <name evidence="6" type="ORF">DSTB1V02_LOCUS12458</name>
</gene>
<feature type="region of interest" description="Disordered" evidence="4">
    <location>
        <begin position="319"/>
        <end position="351"/>
    </location>
</feature>
<dbReference type="GO" id="GO:0006886">
    <property type="term" value="P:intracellular protein transport"/>
    <property type="evidence" value="ECO:0007669"/>
    <property type="project" value="InterPro"/>
</dbReference>
<feature type="compositionally biased region" description="Basic and acidic residues" evidence="4">
    <location>
        <begin position="741"/>
        <end position="753"/>
    </location>
</feature>
<protein>
    <recommendedName>
        <fullName evidence="3">Protein RIC1 homolog</fullName>
    </recommendedName>
</protein>
<accession>A0A7R9FRZ8</accession>
<proteinExistence type="predicted"/>
<dbReference type="GO" id="GO:0005829">
    <property type="term" value="C:cytosol"/>
    <property type="evidence" value="ECO:0007669"/>
    <property type="project" value="TreeGrafter"/>
</dbReference>
<dbReference type="PANTHER" id="PTHR22746:SF10">
    <property type="entry name" value="GUANINE NUCLEOTIDE EXCHANGE FACTOR SUBUNIT RIC1"/>
    <property type="match status" value="1"/>
</dbReference>
<evidence type="ECO:0000256" key="2">
    <source>
        <dbReference type="ARBA" id="ARBA00023136"/>
    </source>
</evidence>
<reference evidence="6" key="1">
    <citation type="submission" date="2020-11" db="EMBL/GenBank/DDBJ databases">
        <authorList>
            <person name="Tran Van P."/>
        </authorList>
    </citation>
    <scope>NUCLEOTIDE SEQUENCE</scope>
</reference>
<sequence length="762" mass="84265">MGMRVWLPLLPHQGDKAFMAKRIMIQAPVSIYPLAVLYEAAVVLGVETDTILFPQQTTSHAPKLPFCVLERTSEVYLQHVLRQLLRRNLGLPAWEIARTCSSLPYFPHALELLLHKVVEEEATSKEPLPDALLPSVVDFIREFPIFLQTVVGCARKSELALWHHLFAFAGNPRDLFQECIHKGLLDTAANYLVILQNVETPHVSRRHATVLLDAALNQSRWDLATDLVRYLRAIDPNDVESPRTSVSSLPMYGLGASSPPVSPNMDDLSLVLGSMQMTVSLPHAGISCLDQVPRGRSLSAPRGSIVMPDIPSMHKEVTRISSNEPATARNVPGRTPPKGVKAPGTYPSGPRESESFIDAILEGHARKLMSGGSLRSLGYFAAHLDLHLVSWFKKERDRAAKVEDFVWSLKKLHKDFEWPYPILVHPVSYYLQRLSSESTPRSSLSNAAPVESGLEAGFRGLVMDLADPPNPQAVPGKKVGDSGYISFPPPDGNGPHLVDDVASAVEAPLKPLNVKESESTFSIMESEEELSLWGEGEDGEKSRSLSSSSWDFSGIPSLSTLEQLSQEMANKGPHDAEVQLRYLLQLLQEGGCLEWSLLISLVLRDAMAVLRVLNAARSSQVSPDTLARLQEGLQDLERWTDQECPGYKPLMLALQSQVNLLLRLNHHPKTPSISASSSMSDATRCHLNPSHSGSSTPMVRESRSRNASTSSTREKESPEPSDEGDRDEPDDVDEEEDKDDEELRREDIERMARSEPGWCSIS</sequence>
<feature type="compositionally biased region" description="Acidic residues" evidence="4">
    <location>
        <begin position="719"/>
        <end position="740"/>
    </location>
</feature>
<evidence type="ECO:0000313" key="6">
    <source>
        <dbReference type="EMBL" id="CAD7252702.1"/>
    </source>
</evidence>
<dbReference type="Proteomes" id="UP000677054">
    <property type="component" value="Unassembled WGS sequence"/>
</dbReference>
<dbReference type="PANTHER" id="PTHR22746">
    <property type="entry name" value="RAB6A-GEF COMPLEX PARTNER PROTEIN 1"/>
    <property type="match status" value="1"/>
</dbReference>
<dbReference type="AlphaFoldDB" id="A0A7R9FRZ8"/>
<comment type="subcellular location">
    <subcellularLocation>
        <location evidence="1">Membrane</location>
    </subcellularLocation>
</comment>
<keyword evidence="2" id="KW-0472">Membrane</keyword>
<dbReference type="Pfam" id="PF07064">
    <property type="entry name" value="RIC1"/>
    <property type="match status" value="1"/>
</dbReference>
<evidence type="ECO:0000256" key="4">
    <source>
        <dbReference type="SAM" id="MobiDB-lite"/>
    </source>
</evidence>
<organism evidence="6">
    <name type="scientific">Darwinula stevensoni</name>
    <dbReference type="NCBI Taxonomy" id="69355"/>
    <lineage>
        <taxon>Eukaryota</taxon>
        <taxon>Metazoa</taxon>
        <taxon>Ecdysozoa</taxon>
        <taxon>Arthropoda</taxon>
        <taxon>Crustacea</taxon>
        <taxon>Oligostraca</taxon>
        <taxon>Ostracoda</taxon>
        <taxon>Podocopa</taxon>
        <taxon>Podocopida</taxon>
        <taxon>Darwinulocopina</taxon>
        <taxon>Darwinuloidea</taxon>
        <taxon>Darwinulidae</taxon>
        <taxon>Darwinula</taxon>
    </lineage>
</organism>
<dbReference type="InterPro" id="IPR009771">
    <property type="entry name" value="RIC1_C"/>
</dbReference>
<dbReference type="EMBL" id="CAJPEV010004737">
    <property type="protein sequence ID" value="CAG0902236.1"/>
    <property type="molecule type" value="Genomic_DNA"/>
</dbReference>
<evidence type="ECO:0000313" key="7">
    <source>
        <dbReference type="Proteomes" id="UP000677054"/>
    </source>
</evidence>
<dbReference type="OrthoDB" id="67540at2759"/>
<evidence type="ECO:0000256" key="3">
    <source>
        <dbReference type="ARBA" id="ARBA00029879"/>
    </source>
</evidence>
<dbReference type="EMBL" id="LR904254">
    <property type="protein sequence ID" value="CAD7252702.1"/>
    <property type="molecule type" value="Genomic_DNA"/>
</dbReference>
<feature type="compositionally biased region" description="Acidic residues" evidence="4">
    <location>
        <begin position="526"/>
        <end position="538"/>
    </location>
</feature>
<dbReference type="GO" id="GO:0000139">
    <property type="term" value="C:Golgi membrane"/>
    <property type="evidence" value="ECO:0007669"/>
    <property type="project" value="TreeGrafter"/>
</dbReference>
<feature type="region of interest" description="Disordered" evidence="4">
    <location>
        <begin position="526"/>
        <end position="550"/>
    </location>
</feature>
<name>A0A7R9FRZ8_9CRUS</name>
<evidence type="ECO:0000256" key="1">
    <source>
        <dbReference type="ARBA" id="ARBA00004370"/>
    </source>
</evidence>
<feature type="region of interest" description="Disordered" evidence="4">
    <location>
        <begin position="670"/>
        <end position="762"/>
    </location>
</feature>
<keyword evidence="7" id="KW-1185">Reference proteome</keyword>